<dbReference type="InterPro" id="IPR000845">
    <property type="entry name" value="Nucleoside_phosphorylase_d"/>
</dbReference>
<proteinExistence type="predicted"/>
<dbReference type="GO" id="GO:0003824">
    <property type="term" value="F:catalytic activity"/>
    <property type="evidence" value="ECO:0007669"/>
    <property type="project" value="InterPro"/>
</dbReference>
<dbReference type="SUPFAM" id="SSF53167">
    <property type="entry name" value="Purine and uridine phosphorylases"/>
    <property type="match status" value="1"/>
</dbReference>
<dbReference type="Proteomes" id="UP000698800">
    <property type="component" value="Unassembled WGS sequence"/>
</dbReference>
<dbReference type="PANTHER" id="PTHR46082:SF11">
    <property type="entry name" value="AAA+ ATPASE DOMAIN-CONTAINING PROTEIN-RELATED"/>
    <property type="match status" value="1"/>
</dbReference>
<dbReference type="GO" id="GO:0009116">
    <property type="term" value="P:nucleoside metabolic process"/>
    <property type="evidence" value="ECO:0007669"/>
    <property type="project" value="InterPro"/>
</dbReference>
<dbReference type="Pfam" id="PF01048">
    <property type="entry name" value="PNP_UDP_1"/>
    <property type="match status" value="1"/>
</dbReference>
<reference evidence="2" key="1">
    <citation type="submission" date="2021-03" db="EMBL/GenBank/DDBJ databases">
        <title>Comparative genomics and phylogenomic investigation of the class Geoglossomycetes provide insights into ecological specialization and systematics.</title>
        <authorList>
            <person name="Melie T."/>
            <person name="Pirro S."/>
            <person name="Miller A.N."/>
            <person name="Quandt A."/>
        </authorList>
    </citation>
    <scope>NUCLEOTIDE SEQUENCE</scope>
    <source>
        <strain evidence="2">GBOQ0MN5Z8</strain>
    </source>
</reference>
<evidence type="ECO:0000313" key="2">
    <source>
        <dbReference type="EMBL" id="KAH0538460.1"/>
    </source>
</evidence>
<protein>
    <recommendedName>
        <fullName evidence="1">Nucleoside phosphorylase domain-containing protein</fullName>
    </recommendedName>
</protein>
<dbReference type="InterPro" id="IPR053137">
    <property type="entry name" value="NLR-like"/>
</dbReference>
<comment type="caution">
    <text evidence="2">The sequence shown here is derived from an EMBL/GenBank/DDBJ whole genome shotgun (WGS) entry which is preliminary data.</text>
</comment>
<organism evidence="2 3">
    <name type="scientific">Glutinoglossum americanum</name>
    <dbReference type="NCBI Taxonomy" id="1670608"/>
    <lineage>
        <taxon>Eukaryota</taxon>
        <taxon>Fungi</taxon>
        <taxon>Dikarya</taxon>
        <taxon>Ascomycota</taxon>
        <taxon>Pezizomycotina</taxon>
        <taxon>Geoglossomycetes</taxon>
        <taxon>Geoglossales</taxon>
        <taxon>Geoglossaceae</taxon>
        <taxon>Glutinoglossum</taxon>
    </lineage>
</organism>
<keyword evidence="3" id="KW-1185">Reference proteome</keyword>
<feature type="domain" description="Nucleoside phosphorylase" evidence="1">
    <location>
        <begin position="13"/>
        <end position="302"/>
    </location>
</feature>
<dbReference type="Gene3D" id="3.40.50.1580">
    <property type="entry name" value="Nucleoside phosphorylase domain"/>
    <property type="match status" value="1"/>
</dbReference>
<gene>
    <name evidence="2" type="ORF">FGG08_004958</name>
</gene>
<dbReference type="OrthoDB" id="1577640at2759"/>
<dbReference type="InterPro" id="IPR035994">
    <property type="entry name" value="Nucleoside_phosphorylase_sf"/>
</dbReference>
<dbReference type="EMBL" id="JAGHQL010000108">
    <property type="protein sequence ID" value="KAH0538460.1"/>
    <property type="molecule type" value="Genomic_DNA"/>
</dbReference>
<accession>A0A9P8I4L5</accession>
<dbReference type="PANTHER" id="PTHR46082">
    <property type="entry name" value="ATP/GTP-BINDING PROTEIN-RELATED"/>
    <property type="match status" value="1"/>
</dbReference>
<evidence type="ECO:0000313" key="3">
    <source>
        <dbReference type="Proteomes" id="UP000698800"/>
    </source>
</evidence>
<evidence type="ECO:0000259" key="1">
    <source>
        <dbReference type="Pfam" id="PF01048"/>
    </source>
</evidence>
<dbReference type="AlphaFoldDB" id="A0A9P8I4L5"/>
<name>A0A9P8I4L5_9PEZI</name>
<sequence length="322" mass="35440">MSPRRLTPQEYTVGWICALPKEMTVAIALLDEEHESLHLQDDDNSYALGRIGNHNVAIACLPLGQIGTTSAAIVATRMKSSFRSIRFSLMVGIGGGVPSERYDIRLGDVVVGMPDHEYGGVVQYDLGKTVEKDGLEGFERTGSLNAPPPVLLNALAMLVARGPLRANQLPRYLSEVKIRISQSKFAYQGEEHDQLFEAEYHHVNGTTCEQCNGKLVVRPPRNSQDPVVHYGTIASGNRVIKNGAVREKFRKKYGMLCFEMEAAGLVNNFPCIVIRGICDYADSHKNDRWQEYAAATAAAYAKDLLSIIPTEQAAKTLTVESM</sequence>